<evidence type="ECO:0000313" key="2">
    <source>
        <dbReference type="EMBL" id="VFJ47825.1"/>
    </source>
</evidence>
<dbReference type="EMBL" id="CAADFL010000052">
    <property type="protein sequence ID" value="VFK07870.1"/>
    <property type="molecule type" value="Genomic_DNA"/>
</dbReference>
<dbReference type="CDD" id="cd00093">
    <property type="entry name" value="HTH_XRE"/>
    <property type="match status" value="1"/>
</dbReference>
<dbReference type="InterPro" id="IPR010982">
    <property type="entry name" value="Lambda_DNA-bd_dom_sf"/>
</dbReference>
<reference evidence="2" key="1">
    <citation type="submission" date="2019-02" db="EMBL/GenBank/DDBJ databases">
        <authorList>
            <person name="Gruber-Vodicka R. H."/>
            <person name="Seah K. B. B."/>
        </authorList>
    </citation>
    <scope>NUCLEOTIDE SEQUENCE</scope>
    <source>
        <strain evidence="1">BECK_BZ163</strain>
        <strain evidence="3">BECK_BZ164</strain>
        <strain evidence="2">BECK_BZ165</strain>
    </source>
</reference>
<protein>
    <submittedName>
        <fullName evidence="2">Uncharacterized protein</fullName>
    </submittedName>
</protein>
<dbReference type="SUPFAM" id="SSF47413">
    <property type="entry name" value="lambda repressor-like DNA-binding domains"/>
    <property type="match status" value="1"/>
</dbReference>
<dbReference type="GO" id="GO:0003677">
    <property type="term" value="F:DNA binding"/>
    <property type="evidence" value="ECO:0007669"/>
    <property type="project" value="InterPro"/>
</dbReference>
<dbReference type="AlphaFoldDB" id="A0A450S7G7"/>
<dbReference type="EMBL" id="CAADFA010000051">
    <property type="protein sequence ID" value="VFJ47825.1"/>
    <property type="molecule type" value="Genomic_DNA"/>
</dbReference>
<name>A0A450S7G7_9GAMM</name>
<dbReference type="EMBL" id="CAADEZ010000047">
    <property type="protein sequence ID" value="VFJ47479.1"/>
    <property type="molecule type" value="Genomic_DNA"/>
</dbReference>
<evidence type="ECO:0000313" key="3">
    <source>
        <dbReference type="EMBL" id="VFK07870.1"/>
    </source>
</evidence>
<dbReference type="Gene3D" id="1.10.260.40">
    <property type="entry name" value="lambda repressor-like DNA-binding domains"/>
    <property type="match status" value="1"/>
</dbReference>
<evidence type="ECO:0000313" key="1">
    <source>
        <dbReference type="EMBL" id="VFJ47479.1"/>
    </source>
</evidence>
<accession>A0A450S7G7</accession>
<organism evidence="2">
    <name type="scientific">Candidatus Kentrum sp. FM</name>
    <dbReference type="NCBI Taxonomy" id="2126340"/>
    <lineage>
        <taxon>Bacteria</taxon>
        <taxon>Pseudomonadati</taxon>
        <taxon>Pseudomonadota</taxon>
        <taxon>Gammaproteobacteria</taxon>
        <taxon>Candidatus Kentrum</taxon>
    </lineage>
</organism>
<sequence>MGTNMSISTKIKSMREACGLTQAQMPALLGIPLGTWRNFEQKDVGPSFLHLQQIAAEEQFFRFLLWLVADRVCPECGQIDVDMMMEVKRHKMAALVSGGRSYDPNEIVVTDADILDYFRSKSSVASDVSHPFQGFIDDIAGVCDRHRSQGR</sequence>
<dbReference type="InterPro" id="IPR001387">
    <property type="entry name" value="Cro/C1-type_HTH"/>
</dbReference>
<proteinExistence type="predicted"/>
<gene>
    <name evidence="1" type="ORF">BECKFM1743A_GA0114220_1004718</name>
    <name evidence="3" type="ORF">BECKFM1743B_GA0114221_1005217</name>
    <name evidence="2" type="ORF">BECKFM1743C_GA0114222_100513</name>
</gene>